<organism evidence="2 3">
    <name type="scientific">Paraburkholderia acidisoli</name>
    <dbReference type="NCBI Taxonomy" id="2571748"/>
    <lineage>
        <taxon>Bacteria</taxon>
        <taxon>Pseudomonadati</taxon>
        <taxon>Pseudomonadota</taxon>
        <taxon>Betaproteobacteria</taxon>
        <taxon>Burkholderiales</taxon>
        <taxon>Burkholderiaceae</taxon>
        <taxon>Paraburkholderia</taxon>
    </lineage>
</organism>
<evidence type="ECO:0000313" key="3">
    <source>
        <dbReference type="Proteomes" id="UP000433577"/>
    </source>
</evidence>
<dbReference type="KEGG" id="pacs:FAZ98_35035"/>
<dbReference type="Pfam" id="PF00665">
    <property type="entry name" value="rve"/>
    <property type="match status" value="1"/>
</dbReference>
<dbReference type="Pfam" id="PF13276">
    <property type="entry name" value="HTH_21"/>
    <property type="match status" value="1"/>
</dbReference>
<dbReference type="Gene3D" id="3.30.420.10">
    <property type="entry name" value="Ribonuclease H-like superfamily/Ribonuclease H"/>
    <property type="match status" value="1"/>
</dbReference>
<dbReference type="OrthoDB" id="5365969at2"/>
<dbReference type="PANTHER" id="PTHR46889:SF4">
    <property type="entry name" value="TRANSPOSASE INSO FOR INSERTION SEQUENCE ELEMENT IS911B-RELATED"/>
    <property type="match status" value="1"/>
</dbReference>
<protein>
    <submittedName>
        <fullName evidence="2">IS3 family transposase</fullName>
    </submittedName>
</protein>
<dbReference type="GO" id="GO:0006313">
    <property type="term" value="P:DNA transposition"/>
    <property type="evidence" value="ECO:0007669"/>
    <property type="project" value="InterPro"/>
</dbReference>
<dbReference type="AlphaFoldDB" id="A0A7Z2GSK7"/>
<dbReference type="InterPro" id="IPR012337">
    <property type="entry name" value="RNaseH-like_sf"/>
</dbReference>
<dbReference type="InterPro" id="IPR048020">
    <property type="entry name" value="Transpos_IS3"/>
</dbReference>
<dbReference type="GO" id="GO:0015074">
    <property type="term" value="P:DNA integration"/>
    <property type="evidence" value="ECO:0007669"/>
    <property type="project" value="InterPro"/>
</dbReference>
<dbReference type="InterPro" id="IPR025948">
    <property type="entry name" value="HTH-like_dom"/>
</dbReference>
<dbReference type="SUPFAM" id="SSF46689">
    <property type="entry name" value="Homeodomain-like"/>
    <property type="match status" value="1"/>
</dbReference>
<dbReference type="GO" id="GO:0003677">
    <property type="term" value="F:DNA binding"/>
    <property type="evidence" value="ECO:0007669"/>
    <property type="project" value="InterPro"/>
</dbReference>
<evidence type="ECO:0000313" key="2">
    <source>
        <dbReference type="EMBL" id="QGZ67046.1"/>
    </source>
</evidence>
<dbReference type="Pfam" id="PF01527">
    <property type="entry name" value="HTH_Tnp_1"/>
    <property type="match status" value="1"/>
</dbReference>
<name>A0A7Z2GSK7_9BURK</name>
<dbReference type="SUPFAM" id="SSF53098">
    <property type="entry name" value="Ribonuclease H-like"/>
    <property type="match status" value="1"/>
</dbReference>
<feature type="domain" description="Integrase catalytic" evidence="1">
    <location>
        <begin position="230"/>
        <end position="393"/>
    </location>
</feature>
<dbReference type="InterPro" id="IPR036397">
    <property type="entry name" value="RNaseH_sf"/>
</dbReference>
<sequence length="395" mass="44948">MSEKSVPKRQYTNEFKVEAIRLAETAGQHEAARRLGVPVATLGNWSRRSRSSEGGIETSGRDVSAARVTRPISELEAENSRLRKELASAKLDIEILFKSDGVLREGVAVKYAWIDDHRDQYSITRLCQILGVSRSGYCQWRVRPPSARAQANAALDVEVAAIHRKHRGTYGRSRIVRQLRAQGRAASEERVRRSLRRQDLRPVYRRAYRVTTDSAHSLPVAPNLLDRRFNGWQPDRAWVSDITFVRTGEGWLYLAAILDLASRRVVGWSMSERIDAELVCQALRSACWQRKSAPGLLLHSDRGAQYASRAYQKLAAGFKATISMSRRANAWDNAPMESFFKTLKVERIYEVHYETRAQARLDIVDWIEGYYNRERLHTSIGFLTPVDYEASLIAA</sequence>
<dbReference type="Proteomes" id="UP000433577">
    <property type="component" value="Plasmid p1"/>
</dbReference>
<accession>A0A7Z2GSK7</accession>
<dbReference type="NCBIfam" id="NF033516">
    <property type="entry name" value="transpos_IS3"/>
    <property type="match status" value="1"/>
</dbReference>
<evidence type="ECO:0000259" key="1">
    <source>
        <dbReference type="PROSITE" id="PS50994"/>
    </source>
</evidence>
<dbReference type="EMBL" id="CP046917">
    <property type="protein sequence ID" value="QGZ67046.1"/>
    <property type="molecule type" value="Genomic_DNA"/>
</dbReference>
<proteinExistence type="predicted"/>
<dbReference type="PANTHER" id="PTHR46889">
    <property type="entry name" value="TRANSPOSASE INSF FOR INSERTION SEQUENCE IS3B-RELATED"/>
    <property type="match status" value="1"/>
</dbReference>
<keyword evidence="2" id="KW-0614">Plasmid</keyword>
<dbReference type="RefSeq" id="WP_158958977.1">
    <property type="nucleotide sequence ID" value="NZ_CP046917.1"/>
</dbReference>
<dbReference type="InterPro" id="IPR009057">
    <property type="entry name" value="Homeodomain-like_sf"/>
</dbReference>
<dbReference type="InterPro" id="IPR050900">
    <property type="entry name" value="Transposase_IS3/IS150/IS904"/>
</dbReference>
<dbReference type="InterPro" id="IPR002514">
    <property type="entry name" value="Transposase_8"/>
</dbReference>
<geneLocation type="plasmid" evidence="2 3">
    <name>p1</name>
</geneLocation>
<dbReference type="PROSITE" id="PS50994">
    <property type="entry name" value="INTEGRASE"/>
    <property type="match status" value="1"/>
</dbReference>
<gene>
    <name evidence="2" type="ORF">FAZ98_35035</name>
</gene>
<dbReference type="Gene3D" id="1.10.10.60">
    <property type="entry name" value="Homeodomain-like"/>
    <property type="match status" value="1"/>
</dbReference>
<reference evidence="2 3" key="1">
    <citation type="submission" date="2019-12" db="EMBL/GenBank/DDBJ databases">
        <title>Paraburkholderia acidiphila 7Q-K02 sp. nov and Paraburkholderia acidisoli DHF22 sp. nov., two strains isolated from forest soil.</title>
        <authorList>
            <person name="Gao Z."/>
            <person name="Qiu L."/>
        </authorList>
    </citation>
    <scope>NUCLEOTIDE SEQUENCE [LARGE SCALE GENOMIC DNA]</scope>
    <source>
        <strain evidence="2 3">DHF22</strain>
        <plasmid evidence="2 3">p1</plasmid>
    </source>
</reference>
<dbReference type="Pfam" id="PF13333">
    <property type="entry name" value="rve_2"/>
    <property type="match status" value="1"/>
</dbReference>
<keyword evidence="3" id="KW-1185">Reference proteome</keyword>
<dbReference type="GO" id="GO:0004803">
    <property type="term" value="F:transposase activity"/>
    <property type="evidence" value="ECO:0007669"/>
    <property type="project" value="InterPro"/>
</dbReference>
<dbReference type="InterPro" id="IPR001584">
    <property type="entry name" value="Integrase_cat-core"/>
</dbReference>